<feature type="transmembrane region" description="Helical" evidence="7">
    <location>
        <begin position="135"/>
        <end position="159"/>
    </location>
</feature>
<dbReference type="Proteomes" id="UP000295367">
    <property type="component" value="Unassembled WGS sequence"/>
</dbReference>
<feature type="transmembrane region" description="Helical" evidence="7">
    <location>
        <begin position="240"/>
        <end position="259"/>
    </location>
</feature>
<evidence type="ECO:0000256" key="4">
    <source>
        <dbReference type="ARBA" id="ARBA00022692"/>
    </source>
</evidence>
<accession>A0A4R3Y6F3</accession>
<protein>
    <recommendedName>
        <fullName evidence="7">TRAP transporter large permease protein</fullName>
    </recommendedName>
</protein>
<evidence type="ECO:0000313" key="10">
    <source>
        <dbReference type="Proteomes" id="UP000295367"/>
    </source>
</evidence>
<dbReference type="GO" id="GO:0022857">
    <property type="term" value="F:transmembrane transporter activity"/>
    <property type="evidence" value="ECO:0007669"/>
    <property type="project" value="UniProtKB-UniRule"/>
</dbReference>
<keyword evidence="2" id="KW-1003">Cell membrane</keyword>
<comment type="function">
    <text evidence="7">Part of the tripartite ATP-independent periplasmic (TRAP) transport system.</text>
</comment>
<feature type="transmembrane region" description="Helical" evidence="7">
    <location>
        <begin position="6"/>
        <end position="33"/>
    </location>
</feature>
<feature type="transmembrane region" description="Helical" evidence="7">
    <location>
        <begin position="310"/>
        <end position="327"/>
    </location>
</feature>
<reference evidence="9 10" key="1">
    <citation type="submission" date="2019-03" db="EMBL/GenBank/DDBJ databases">
        <title>Genomic Encyclopedia of Type Strains, Phase IV (KMG-IV): sequencing the most valuable type-strain genomes for metagenomic binning, comparative biology and taxonomic classification.</title>
        <authorList>
            <person name="Goeker M."/>
        </authorList>
    </citation>
    <scope>NUCLEOTIDE SEQUENCE [LARGE SCALE GENOMIC DNA]</scope>
    <source>
        <strain evidence="9 10">DSM 100309</strain>
    </source>
</reference>
<evidence type="ECO:0000256" key="2">
    <source>
        <dbReference type="ARBA" id="ARBA00022475"/>
    </source>
</evidence>
<feature type="transmembrane region" description="Helical" evidence="7">
    <location>
        <begin position="54"/>
        <end position="75"/>
    </location>
</feature>
<evidence type="ECO:0000256" key="7">
    <source>
        <dbReference type="RuleBase" id="RU369079"/>
    </source>
</evidence>
<comment type="subcellular location">
    <subcellularLocation>
        <location evidence="1 7">Cell inner membrane</location>
        <topology evidence="1 7">Multi-pass membrane protein</topology>
    </subcellularLocation>
</comment>
<proteinExistence type="inferred from homology"/>
<name>A0A4R3Y6F3_9PROT</name>
<dbReference type="PANTHER" id="PTHR33362:SF5">
    <property type="entry name" value="C4-DICARBOXYLATE TRAP TRANSPORTER LARGE PERMEASE PROTEIN DCTM"/>
    <property type="match status" value="1"/>
</dbReference>
<dbReference type="OrthoDB" id="9777699at2"/>
<evidence type="ECO:0000256" key="6">
    <source>
        <dbReference type="ARBA" id="ARBA00023136"/>
    </source>
</evidence>
<evidence type="ECO:0000256" key="1">
    <source>
        <dbReference type="ARBA" id="ARBA00004429"/>
    </source>
</evidence>
<dbReference type="EMBL" id="SMCO01000005">
    <property type="protein sequence ID" value="TCV87406.1"/>
    <property type="molecule type" value="Genomic_DNA"/>
</dbReference>
<feature type="transmembrane region" description="Helical" evidence="7">
    <location>
        <begin position="271"/>
        <end position="290"/>
    </location>
</feature>
<feature type="transmembrane region" description="Helical" evidence="7">
    <location>
        <begin position="334"/>
        <end position="352"/>
    </location>
</feature>
<dbReference type="InterPro" id="IPR010656">
    <property type="entry name" value="DctM"/>
</dbReference>
<evidence type="ECO:0000256" key="3">
    <source>
        <dbReference type="ARBA" id="ARBA00022519"/>
    </source>
</evidence>
<dbReference type="PIRSF" id="PIRSF006066">
    <property type="entry name" value="HI0050"/>
    <property type="match status" value="1"/>
</dbReference>
<gene>
    <name evidence="9" type="ORF">EDC63_10575</name>
</gene>
<feature type="transmembrane region" description="Helical" evidence="7">
    <location>
        <begin position="358"/>
        <end position="379"/>
    </location>
</feature>
<comment type="subunit">
    <text evidence="7">The complex comprises the extracytoplasmic solute receptor protein and the two transmembrane proteins.</text>
</comment>
<comment type="caution">
    <text evidence="9">The sequence shown here is derived from an EMBL/GenBank/DDBJ whole genome shotgun (WGS) entry which is preliminary data.</text>
</comment>
<keyword evidence="6 7" id="KW-0472">Membrane</keyword>
<feature type="transmembrane region" description="Helical" evidence="7">
    <location>
        <begin position="216"/>
        <end position="234"/>
    </location>
</feature>
<keyword evidence="5 7" id="KW-1133">Transmembrane helix</keyword>
<organism evidence="9 10">
    <name type="scientific">Sulfurirhabdus autotrophica</name>
    <dbReference type="NCBI Taxonomy" id="1706046"/>
    <lineage>
        <taxon>Bacteria</taxon>
        <taxon>Pseudomonadati</taxon>
        <taxon>Pseudomonadota</taxon>
        <taxon>Betaproteobacteria</taxon>
        <taxon>Nitrosomonadales</taxon>
        <taxon>Sulfuricellaceae</taxon>
        <taxon>Sulfurirhabdus</taxon>
    </lineage>
</organism>
<sequence length="428" mass="45675">MTGAIIFILLFVMLLTGTPISIALGMAVLVFLFTVSTIPVEIISQKLFTGLDSFSIMAIPFFILSGTFLTSGGIATRIVRFAISLVGWMRGGLAMAAVLSCAFFAAISGSSPATVVAIGSIMLPAMVKHGYTKKFAVGVVSTSGGLGILVPPSIVMVIYGVSTSESIGKLFIAGIVPAMIMMFALLGVTYAVARAKGFPTMERASFKEVWQSFRDSVWGLLLVVIVIGGIYGGIFTPTEAAAVSAVYAFVIAVFVYGDLPLKRVPKVLLESANMSAMLLYIITNAMLFSFLLTTENIPQSLAQWIIEQGLTPWMFLLFVNVLLFFAGDFMEPSSIILILAPLFLPVAIKLGIDPIHLGIIMTINMELGMITPPVGLNLYVASGLAKMGLTDVTKAASPWILVVTAVLLLVTYIPQLSLWLPNLMYGGK</sequence>
<keyword evidence="4 7" id="KW-0812">Transmembrane</keyword>
<feature type="transmembrane region" description="Helical" evidence="7">
    <location>
        <begin position="399"/>
        <end position="420"/>
    </location>
</feature>
<evidence type="ECO:0000259" key="8">
    <source>
        <dbReference type="Pfam" id="PF06808"/>
    </source>
</evidence>
<feature type="domain" description="TRAP C4-dicarboxylate transport system permease DctM subunit" evidence="8">
    <location>
        <begin position="7"/>
        <end position="416"/>
    </location>
</feature>
<evidence type="ECO:0000256" key="5">
    <source>
        <dbReference type="ARBA" id="ARBA00022989"/>
    </source>
</evidence>
<dbReference type="PANTHER" id="PTHR33362">
    <property type="entry name" value="SIALIC ACID TRAP TRANSPORTER PERMEASE PROTEIN SIAT-RELATED"/>
    <property type="match status" value="1"/>
</dbReference>
<feature type="transmembrane region" description="Helical" evidence="7">
    <location>
        <begin position="171"/>
        <end position="195"/>
    </location>
</feature>
<dbReference type="AlphaFoldDB" id="A0A4R3Y6F3"/>
<dbReference type="Pfam" id="PF06808">
    <property type="entry name" value="DctM"/>
    <property type="match status" value="1"/>
</dbReference>
<dbReference type="NCBIfam" id="TIGR00786">
    <property type="entry name" value="dctM"/>
    <property type="match status" value="1"/>
</dbReference>
<keyword evidence="3 7" id="KW-0997">Cell inner membrane</keyword>
<dbReference type="RefSeq" id="WP_124945608.1">
    <property type="nucleotide sequence ID" value="NZ_BHVT01000017.1"/>
</dbReference>
<dbReference type="InterPro" id="IPR004681">
    <property type="entry name" value="TRAP_DctM"/>
</dbReference>
<evidence type="ECO:0000313" key="9">
    <source>
        <dbReference type="EMBL" id="TCV87406.1"/>
    </source>
</evidence>
<dbReference type="GO" id="GO:0005886">
    <property type="term" value="C:plasma membrane"/>
    <property type="evidence" value="ECO:0007669"/>
    <property type="project" value="UniProtKB-SubCell"/>
</dbReference>
<keyword evidence="7" id="KW-0813">Transport</keyword>
<keyword evidence="10" id="KW-1185">Reference proteome</keyword>
<comment type="similarity">
    <text evidence="7">Belongs to the TRAP transporter large permease family.</text>
</comment>
<feature type="transmembrane region" description="Helical" evidence="7">
    <location>
        <begin position="95"/>
        <end position="123"/>
    </location>
</feature>